<dbReference type="PANTHER" id="PTHR44167:SF24">
    <property type="entry name" value="SERINE_THREONINE-PROTEIN KINASE CHK2"/>
    <property type="match status" value="1"/>
</dbReference>
<sequence length="221" mass="25003">MDIIELKNRFTDVKKIKKGGQKIVYKATYDDKTIALKIISDASDPRVLQEIDVVKNIKINNIPNIIESGKAYDASINEYVLYIIEEYIEGISLRDWLNSGNRFNLSMAYGVLSTLIDIEVELEIRGILHRDINPNNIILANSGETYLIDFGLAKDLNGTSLTVTAATYGPFTPGYAPQEQFANMKNSQDVRTDLFQIGVTIYEACTGNNPFVKKVRKYWMF</sequence>
<proteinExistence type="predicted"/>
<dbReference type="Gene3D" id="1.10.510.10">
    <property type="entry name" value="Transferase(Phosphotransferase) domain 1"/>
    <property type="match status" value="1"/>
</dbReference>
<reference evidence="2" key="1">
    <citation type="submission" date="2023-01" db="EMBL/GenBank/DDBJ databases">
        <title>Human gut microbiome strain richness.</title>
        <authorList>
            <person name="Chen-Liaw A."/>
        </authorList>
    </citation>
    <scope>NUCLEOTIDE SEQUENCE</scope>
    <source>
        <strain evidence="2">1001275st1_F4_1001275B_160808</strain>
    </source>
</reference>
<evidence type="ECO:0000313" key="3">
    <source>
        <dbReference type="Proteomes" id="UP001211015"/>
    </source>
</evidence>
<dbReference type="GO" id="GO:0005524">
    <property type="term" value="F:ATP binding"/>
    <property type="evidence" value="ECO:0007669"/>
    <property type="project" value="InterPro"/>
</dbReference>
<accession>A0AAW6E618</accession>
<gene>
    <name evidence="2" type="ORF">PNU62_00330</name>
</gene>
<dbReference type="Pfam" id="PF00069">
    <property type="entry name" value="Pkinase"/>
    <property type="match status" value="1"/>
</dbReference>
<dbReference type="SUPFAM" id="SSF56112">
    <property type="entry name" value="Protein kinase-like (PK-like)"/>
    <property type="match status" value="1"/>
</dbReference>
<dbReference type="EMBL" id="JAQMLV010000001">
    <property type="protein sequence ID" value="MDB8743461.1"/>
    <property type="molecule type" value="Genomic_DNA"/>
</dbReference>
<dbReference type="InterPro" id="IPR011009">
    <property type="entry name" value="Kinase-like_dom_sf"/>
</dbReference>
<feature type="domain" description="Protein kinase" evidence="1">
    <location>
        <begin position="10"/>
        <end position="221"/>
    </location>
</feature>
<dbReference type="PROSITE" id="PS50011">
    <property type="entry name" value="PROTEIN_KINASE_DOM"/>
    <property type="match status" value="1"/>
</dbReference>
<dbReference type="GO" id="GO:0004674">
    <property type="term" value="F:protein serine/threonine kinase activity"/>
    <property type="evidence" value="ECO:0007669"/>
    <property type="project" value="TreeGrafter"/>
</dbReference>
<dbReference type="PANTHER" id="PTHR44167">
    <property type="entry name" value="OVARIAN-SPECIFIC SERINE/THREONINE-PROTEIN KINASE LOK-RELATED"/>
    <property type="match status" value="1"/>
</dbReference>
<dbReference type="RefSeq" id="WP_195388596.1">
    <property type="nucleotide sequence ID" value="NZ_JADNGL010000011.1"/>
</dbReference>
<dbReference type="SMART" id="SM00220">
    <property type="entry name" value="S_TKc"/>
    <property type="match status" value="1"/>
</dbReference>
<evidence type="ECO:0000259" key="1">
    <source>
        <dbReference type="PROSITE" id="PS50011"/>
    </source>
</evidence>
<protein>
    <submittedName>
        <fullName evidence="2">Protein kinase</fullName>
    </submittedName>
</protein>
<name>A0AAW6E618_9FIRM</name>
<keyword evidence="2" id="KW-0418">Kinase</keyword>
<dbReference type="Proteomes" id="UP001211015">
    <property type="component" value="Unassembled WGS sequence"/>
</dbReference>
<organism evidence="2 3">
    <name type="scientific">Ruminococcus bicirculans</name>
    <name type="common">ex Wegman et al. 2014</name>
    <dbReference type="NCBI Taxonomy" id="1160721"/>
    <lineage>
        <taxon>Bacteria</taxon>
        <taxon>Bacillati</taxon>
        <taxon>Bacillota</taxon>
        <taxon>Clostridia</taxon>
        <taxon>Eubacteriales</taxon>
        <taxon>Oscillospiraceae</taxon>
        <taxon>Ruminococcus</taxon>
    </lineage>
</organism>
<comment type="caution">
    <text evidence="2">The sequence shown here is derived from an EMBL/GenBank/DDBJ whole genome shotgun (WGS) entry which is preliminary data.</text>
</comment>
<dbReference type="AlphaFoldDB" id="A0AAW6E618"/>
<evidence type="ECO:0000313" key="2">
    <source>
        <dbReference type="EMBL" id="MDB8743461.1"/>
    </source>
</evidence>
<dbReference type="InterPro" id="IPR000719">
    <property type="entry name" value="Prot_kinase_dom"/>
</dbReference>
<keyword evidence="2" id="KW-0808">Transferase</keyword>